<dbReference type="InterPro" id="IPR029034">
    <property type="entry name" value="Cystine-knot_cytokine"/>
</dbReference>
<dbReference type="PROSITE" id="PS01225">
    <property type="entry name" value="CTCK_2"/>
    <property type="match status" value="1"/>
</dbReference>
<dbReference type="PANTHER" id="PTHR14903">
    <property type="entry name" value="SCLEROSTIN-RELATED"/>
    <property type="match status" value="1"/>
</dbReference>
<keyword evidence="3" id="KW-0964">Secreted</keyword>
<sequence length="232" mass="25378">MPLRCPLLALLAALLAVRGSRPGSSNGDTESWGRQRGGPEAGGASERRQLPVRLSPNRAGHRLLHLPGSGAESHPRGSEREEEEEEEPRCREVRIARHVTEGTCVSARPLKQVLCAGHCAPSRVLSNLAVAAGTRAHLARGRHRPAWRCVPGPTRVARVPMSCPGGHRRTARVPVASACRCKRAQRRHNESRSCTLGLFRVVLLWLDVKTLRSTFVVVVVFFFFAVSVSELC</sequence>
<evidence type="ECO:0000256" key="3">
    <source>
        <dbReference type="ARBA" id="ARBA00022525"/>
    </source>
</evidence>
<evidence type="ECO:0000256" key="6">
    <source>
        <dbReference type="ARBA" id="ARBA00023157"/>
    </source>
</evidence>
<feature type="region of interest" description="Disordered" evidence="9">
    <location>
        <begin position="19"/>
        <end position="89"/>
    </location>
</feature>
<gene>
    <name evidence="13" type="primary">LOC116954675</name>
</gene>
<keyword evidence="4" id="KW-0879">Wnt signaling pathway</keyword>
<dbReference type="KEGG" id="pmrn:116954675"/>
<feature type="chain" id="PRO_5042563486" evidence="10">
    <location>
        <begin position="20"/>
        <end position="232"/>
    </location>
</feature>
<keyword evidence="7" id="KW-0325">Glycoprotein</keyword>
<evidence type="ECO:0000256" key="10">
    <source>
        <dbReference type="SAM" id="SignalP"/>
    </source>
</evidence>
<protein>
    <submittedName>
        <fullName evidence="13">Sclerostin domain-containing protein 1-like</fullName>
    </submittedName>
</protein>
<evidence type="ECO:0000256" key="7">
    <source>
        <dbReference type="ARBA" id="ARBA00023180"/>
    </source>
</evidence>
<dbReference type="GO" id="GO:0030514">
    <property type="term" value="P:negative regulation of BMP signaling pathway"/>
    <property type="evidence" value="ECO:0007669"/>
    <property type="project" value="TreeGrafter"/>
</dbReference>
<evidence type="ECO:0000313" key="12">
    <source>
        <dbReference type="Proteomes" id="UP001318040"/>
    </source>
</evidence>
<dbReference type="AlphaFoldDB" id="A0AAJ7U7P7"/>
<keyword evidence="12" id="KW-1185">Reference proteome</keyword>
<dbReference type="GO" id="GO:0016055">
    <property type="term" value="P:Wnt signaling pathway"/>
    <property type="evidence" value="ECO:0007669"/>
    <property type="project" value="UniProtKB-KW"/>
</dbReference>
<comment type="similarity">
    <text evidence="2">Belongs to the sclerostin family.</text>
</comment>
<comment type="caution">
    <text evidence="8">Lacks conserved residue(s) required for the propagation of feature annotation.</text>
</comment>
<evidence type="ECO:0000256" key="2">
    <source>
        <dbReference type="ARBA" id="ARBA00007850"/>
    </source>
</evidence>
<dbReference type="InterPro" id="IPR008835">
    <property type="entry name" value="Sclerostin/SOSTDC1"/>
</dbReference>
<keyword evidence="5 10" id="KW-0732">Signal</keyword>
<feature type="signal peptide" evidence="10">
    <location>
        <begin position="1"/>
        <end position="19"/>
    </location>
</feature>
<dbReference type="RefSeq" id="XP_032831265.1">
    <property type="nucleotide sequence ID" value="XM_032975374.1"/>
</dbReference>
<comment type="subcellular location">
    <subcellularLocation>
        <location evidence="1">Secreted</location>
    </subcellularLocation>
</comment>
<proteinExistence type="inferred from homology"/>
<dbReference type="Proteomes" id="UP001318040">
    <property type="component" value="Chromosome 56"/>
</dbReference>
<dbReference type="PANTHER" id="PTHR14903:SF6">
    <property type="entry name" value="CTCK DOMAIN-CONTAINING PROTEIN"/>
    <property type="match status" value="1"/>
</dbReference>
<name>A0AAJ7U7P7_PETMA</name>
<evidence type="ECO:0000256" key="8">
    <source>
        <dbReference type="PROSITE-ProRule" id="PRU00039"/>
    </source>
</evidence>
<organism evidence="12 13">
    <name type="scientific">Petromyzon marinus</name>
    <name type="common">Sea lamprey</name>
    <dbReference type="NCBI Taxonomy" id="7757"/>
    <lineage>
        <taxon>Eukaryota</taxon>
        <taxon>Metazoa</taxon>
        <taxon>Chordata</taxon>
        <taxon>Craniata</taxon>
        <taxon>Vertebrata</taxon>
        <taxon>Cyclostomata</taxon>
        <taxon>Hyperoartia</taxon>
        <taxon>Petromyzontiformes</taxon>
        <taxon>Petromyzontidae</taxon>
        <taxon>Petromyzon</taxon>
    </lineage>
</organism>
<evidence type="ECO:0000313" key="13">
    <source>
        <dbReference type="RefSeq" id="XP_032831265.1"/>
    </source>
</evidence>
<evidence type="ECO:0000256" key="9">
    <source>
        <dbReference type="SAM" id="MobiDB-lite"/>
    </source>
</evidence>
<reference evidence="13" key="1">
    <citation type="submission" date="2025-08" db="UniProtKB">
        <authorList>
            <consortium name="RefSeq"/>
        </authorList>
    </citation>
    <scope>IDENTIFICATION</scope>
    <source>
        <tissue evidence="13">Sperm</tissue>
    </source>
</reference>
<dbReference type="Pfam" id="PF05463">
    <property type="entry name" value="Sclerostin"/>
    <property type="match status" value="1"/>
</dbReference>
<dbReference type="GO" id="GO:0030178">
    <property type="term" value="P:negative regulation of Wnt signaling pathway"/>
    <property type="evidence" value="ECO:0007669"/>
    <property type="project" value="TreeGrafter"/>
</dbReference>
<feature type="domain" description="CTCK" evidence="11">
    <location>
        <begin position="90"/>
        <end position="195"/>
    </location>
</feature>
<evidence type="ECO:0000256" key="1">
    <source>
        <dbReference type="ARBA" id="ARBA00004613"/>
    </source>
</evidence>
<dbReference type="GO" id="GO:0036122">
    <property type="term" value="F:BMP binding"/>
    <property type="evidence" value="ECO:0007669"/>
    <property type="project" value="TreeGrafter"/>
</dbReference>
<evidence type="ECO:0000256" key="5">
    <source>
        <dbReference type="ARBA" id="ARBA00022729"/>
    </source>
</evidence>
<dbReference type="Gene3D" id="2.10.90.10">
    <property type="entry name" value="Cystine-knot cytokines"/>
    <property type="match status" value="1"/>
</dbReference>
<evidence type="ECO:0000256" key="4">
    <source>
        <dbReference type="ARBA" id="ARBA00022687"/>
    </source>
</evidence>
<accession>A0AAJ7U7P7</accession>
<dbReference type="GO" id="GO:0005615">
    <property type="term" value="C:extracellular space"/>
    <property type="evidence" value="ECO:0007669"/>
    <property type="project" value="InterPro"/>
</dbReference>
<evidence type="ECO:0000259" key="11">
    <source>
        <dbReference type="PROSITE" id="PS01225"/>
    </source>
</evidence>
<dbReference type="InterPro" id="IPR006207">
    <property type="entry name" value="Cys_knot_C"/>
</dbReference>
<keyword evidence="6" id="KW-1015">Disulfide bond</keyword>